<evidence type="ECO:0000256" key="1">
    <source>
        <dbReference type="SAM" id="Coils"/>
    </source>
</evidence>
<sequence>MLLQRYLQNYKGKEKRTLISWRKYQHLKLKYKKEITREFLSTQRQESSVNATERRLKRFKRQKLEVVQNDVQNGNTVDFGIVSQINHEIPFNIPPKDANLEDCLVNWMSMDETQFSQIEKLKGDDSAADCNDTDDTDEEDECVEVDNKTDHNNGQNGFCPCGIY</sequence>
<dbReference type="EMBL" id="JAPFFM010000010">
    <property type="protein sequence ID" value="KAJ6737918.1"/>
    <property type="molecule type" value="Genomic_DNA"/>
</dbReference>
<keyword evidence="1" id="KW-0175">Coiled coil</keyword>
<evidence type="ECO:0000313" key="3">
    <source>
        <dbReference type="Proteomes" id="UP001151752"/>
    </source>
</evidence>
<dbReference type="Proteomes" id="UP001151752">
    <property type="component" value="Chromosome 4"/>
</dbReference>
<evidence type="ECO:0000313" key="2">
    <source>
        <dbReference type="EMBL" id="KAJ6737918.1"/>
    </source>
</evidence>
<gene>
    <name evidence="2" type="ORF">OIU74_002972</name>
</gene>
<reference evidence="2" key="1">
    <citation type="submission" date="2022-11" db="EMBL/GenBank/DDBJ databases">
        <authorList>
            <person name="Hyden B.L."/>
            <person name="Feng K."/>
            <person name="Yates T."/>
            <person name="Jawdy S."/>
            <person name="Smart L.B."/>
            <person name="Muchero W."/>
        </authorList>
    </citation>
    <scope>NUCLEOTIDE SEQUENCE</scope>
    <source>
        <tissue evidence="2">Shoot tip</tissue>
    </source>
</reference>
<accession>A0A9Q0UYA6</accession>
<comment type="caution">
    <text evidence="2">The sequence shown here is derived from an EMBL/GenBank/DDBJ whole genome shotgun (WGS) entry which is preliminary data.</text>
</comment>
<name>A0A9Q0UYA6_9ROSI</name>
<reference evidence="2" key="2">
    <citation type="journal article" date="2023" name="Int. J. Mol. Sci.">
        <title>De Novo Assembly and Annotation of 11 Diverse Shrub Willow (Salix) Genomes Reveals Novel Gene Organization in Sex-Linked Regions.</title>
        <authorList>
            <person name="Hyden B."/>
            <person name="Feng K."/>
            <person name="Yates T.B."/>
            <person name="Jawdy S."/>
            <person name="Cereghino C."/>
            <person name="Smart L.B."/>
            <person name="Muchero W."/>
        </authorList>
    </citation>
    <scope>NUCLEOTIDE SEQUENCE</scope>
    <source>
        <tissue evidence="2">Shoot tip</tissue>
    </source>
</reference>
<dbReference type="AlphaFoldDB" id="A0A9Q0UYA6"/>
<keyword evidence="3" id="KW-1185">Reference proteome</keyword>
<protein>
    <submittedName>
        <fullName evidence="2">Uncharacterized protein</fullName>
    </submittedName>
</protein>
<proteinExistence type="predicted"/>
<feature type="coiled-coil region" evidence="1">
    <location>
        <begin position="42"/>
        <end position="69"/>
    </location>
</feature>
<organism evidence="2 3">
    <name type="scientific">Salix koriyanagi</name>
    <dbReference type="NCBI Taxonomy" id="2511006"/>
    <lineage>
        <taxon>Eukaryota</taxon>
        <taxon>Viridiplantae</taxon>
        <taxon>Streptophyta</taxon>
        <taxon>Embryophyta</taxon>
        <taxon>Tracheophyta</taxon>
        <taxon>Spermatophyta</taxon>
        <taxon>Magnoliopsida</taxon>
        <taxon>eudicotyledons</taxon>
        <taxon>Gunneridae</taxon>
        <taxon>Pentapetalae</taxon>
        <taxon>rosids</taxon>
        <taxon>fabids</taxon>
        <taxon>Malpighiales</taxon>
        <taxon>Salicaceae</taxon>
        <taxon>Saliceae</taxon>
        <taxon>Salix</taxon>
    </lineage>
</organism>